<dbReference type="InterPro" id="IPR032677">
    <property type="entry name" value="GTP_cyclohydro_II"/>
</dbReference>
<evidence type="ECO:0000313" key="7">
    <source>
        <dbReference type="EMBL" id="RKO88406.1"/>
    </source>
</evidence>
<dbReference type="Gene3D" id="3.40.50.10990">
    <property type="entry name" value="GTP cyclohydrolase II"/>
    <property type="match status" value="1"/>
</dbReference>
<dbReference type="NCBIfam" id="NF005536">
    <property type="entry name" value="PRK07198.1"/>
    <property type="match status" value="1"/>
</dbReference>
<proteinExistence type="inferred from homology"/>
<protein>
    <submittedName>
        <fullName evidence="7">GTP cyclohydrolase N terminal-domain-containing protein</fullName>
    </submittedName>
</protein>
<dbReference type="GO" id="GO:0003935">
    <property type="term" value="F:GTP cyclohydrolase II activity"/>
    <property type="evidence" value="ECO:0007669"/>
    <property type="project" value="InterPro"/>
</dbReference>
<accession>A0A4P9WDH9</accession>
<dbReference type="PANTHER" id="PTHR47259:SF2">
    <property type="entry name" value="URACIL-REGULATED PROTEIN 1"/>
    <property type="match status" value="1"/>
</dbReference>
<gene>
    <name evidence="7" type="ORF">BDK51DRAFT_36178</name>
</gene>
<name>A0A4P9WDH9_9FUNG</name>
<evidence type="ECO:0000259" key="6">
    <source>
        <dbReference type="Pfam" id="PF12471"/>
    </source>
</evidence>
<dbReference type="SUPFAM" id="SSF142695">
    <property type="entry name" value="RibA-like"/>
    <property type="match status" value="1"/>
</dbReference>
<feature type="domain" description="GTP cyclohydrolase N-terminal" evidence="6">
    <location>
        <begin position="51"/>
        <end position="242"/>
    </location>
</feature>
<feature type="domain" description="GTP cyclohydrolase II" evidence="5">
    <location>
        <begin position="281"/>
        <end position="419"/>
    </location>
</feature>
<dbReference type="Proteomes" id="UP000269721">
    <property type="component" value="Unassembled WGS sequence"/>
</dbReference>
<evidence type="ECO:0000256" key="4">
    <source>
        <dbReference type="ARBA" id="ARBA00023134"/>
    </source>
</evidence>
<dbReference type="Pfam" id="PF00925">
    <property type="entry name" value="GTP_cyclohydro2"/>
    <property type="match status" value="1"/>
</dbReference>
<dbReference type="Pfam" id="PF12471">
    <property type="entry name" value="GTP_CH_N"/>
    <property type="match status" value="1"/>
</dbReference>
<dbReference type="OrthoDB" id="57939at2759"/>
<dbReference type="PANTHER" id="PTHR47259">
    <property type="match status" value="1"/>
</dbReference>
<dbReference type="InterPro" id="IPR036144">
    <property type="entry name" value="RibA-like_sf"/>
</dbReference>
<evidence type="ECO:0000313" key="8">
    <source>
        <dbReference type="Proteomes" id="UP000269721"/>
    </source>
</evidence>
<dbReference type="CDD" id="cd00641">
    <property type="entry name" value="GTP_cyclohydro2"/>
    <property type="match status" value="1"/>
</dbReference>
<keyword evidence="2" id="KW-0547">Nucleotide-binding</keyword>
<evidence type="ECO:0000256" key="2">
    <source>
        <dbReference type="ARBA" id="ARBA00022741"/>
    </source>
</evidence>
<evidence type="ECO:0000256" key="3">
    <source>
        <dbReference type="ARBA" id="ARBA00022801"/>
    </source>
</evidence>
<keyword evidence="4" id="KW-0342">GTP-binding</keyword>
<dbReference type="AlphaFoldDB" id="A0A4P9WDH9"/>
<comment type="similarity">
    <text evidence="1">Belongs to the GTP cyclohydrolase II family.</text>
</comment>
<keyword evidence="3 7" id="KW-0378">Hydrolase</keyword>
<dbReference type="EMBL" id="KZ996740">
    <property type="protein sequence ID" value="RKO88406.1"/>
    <property type="molecule type" value="Genomic_DNA"/>
</dbReference>
<reference evidence="8" key="1">
    <citation type="journal article" date="2018" name="Nat. Microbiol.">
        <title>Leveraging single-cell genomics to expand the fungal tree of life.</title>
        <authorList>
            <person name="Ahrendt S.R."/>
            <person name="Quandt C.A."/>
            <person name="Ciobanu D."/>
            <person name="Clum A."/>
            <person name="Salamov A."/>
            <person name="Andreopoulos B."/>
            <person name="Cheng J.F."/>
            <person name="Woyke T."/>
            <person name="Pelin A."/>
            <person name="Henrissat B."/>
            <person name="Reynolds N.K."/>
            <person name="Benny G.L."/>
            <person name="Smith M.E."/>
            <person name="James T.Y."/>
            <person name="Grigoriev I.V."/>
        </authorList>
    </citation>
    <scope>NUCLEOTIDE SEQUENCE [LARGE SCALE GENOMIC DNA]</scope>
</reference>
<evidence type="ECO:0000259" key="5">
    <source>
        <dbReference type="Pfam" id="PF00925"/>
    </source>
</evidence>
<dbReference type="InterPro" id="IPR000926">
    <property type="entry name" value="RibA"/>
</dbReference>
<keyword evidence="8" id="KW-1185">Reference proteome</keyword>
<evidence type="ECO:0000256" key="1">
    <source>
        <dbReference type="ARBA" id="ARBA00008131"/>
    </source>
</evidence>
<dbReference type="InterPro" id="IPR022163">
    <property type="entry name" value="GTP_CH_N"/>
</dbReference>
<dbReference type="GO" id="GO:0009231">
    <property type="term" value="P:riboflavin biosynthetic process"/>
    <property type="evidence" value="ECO:0007669"/>
    <property type="project" value="InterPro"/>
</dbReference>
<organism evidence="7 8">
    <name type="scientific">Blyttiomyces helicus</name>
    <dbReference type="NCBI Taxonomy" id="388810"/>
    <lineage>
        <taxon>Eukaryota</taxon>
        <taxon>Fungi</taxon>
        <taxon>Fungi incertae sedis</taxon>
        <taxon>Chytridiomycota</taxon>
        <taxon>Chytridiomycota incertae sedis</taxon>
        <taxon>Chytridiomycetes</taxon>
        <taxon>Chytridiomycetes incertae sedis</taxon>
        <taxon>Blyttiomyces</taxon>
    </lineage>
</organism>
<sequence length="466" mass="51318">MSDPTALSQILDAINALKLQQDELLKKTEPTWRKFRGRSLQTPNRSMSPPIILTTYPGQVGIAPIPITWGAEDPQVRGPIVASRNPASLKQRNAIGAHGGAYSIYRALAVAIKELDPVRKPDLHNTEPVVDIGPHPSWFDPDRIVSLDPWGHIVSSVFRERIEGESMDVRPTIAITKAHMSVAEIEATVRAGKLPVDGRVVLTPEGQLFVTKGAVEPVWYLPGIAKRFGVDETTLRRALFEDTGGSFPELITRPDLKIFLPPIGGLSIYIFGNPDLISDPTKELTVRVHDECNGSDVFGSDICTCRPYLIYGIEECVRTAQRGGVGLCVYFRKEGRALGEVTKYLVYNARKRAEGGDTAASYFARTENIAGVKDMRFQATMPDVLHWLGITKIDNMISMSNMKYDAIVNSGIKILNRVPIPDGLLPPDSRVEIDAKIAAGYFTNGAIPTELALENVKGRTWDDIQH</sequence>
<dbReference type="GO" id="GO:0005525">
    <property type="term" value="F:GTP binding"/>
    <property type="evidence" value="ECO:0007669"/>
    <property type="project" value="UniProtKB-KW"/>
</dbReference>